<dbReference type="Proteomes" id="UP000736384">
    <property type="component" value="Unassembled WGS sequence"/>
</dbReference>
<reference evidence="1" key="1">
    <citation type="submission" date="2020-03" db="EMBL/GenBank/DDBJ databases">
        <title>Genome assembly of Azotobacter chroococcum W5.</title>
        <authorList>
            <person name="Kannepalli A."/>
        </authorList>
    </citation>
    <scope>NUCLEOTIDE SEQUENCE</scope>
    <source>
        <strain evidence="1">W5</strain>
    </source>
</reference>
<dbReference type="EMBL" id="JAAPAP010000003">
    <property type="protein sequence ID" value="NHN76689.1"/>
    <property type="molecule type" value="Genomic_DNA"/>
</dbReference>
<gene>
    <name evidence="1" type="ORF">HA520_05220</name>
</gene>
<accession>A0AA43Z5I6</accession>
<organism evidence="1 2">
    <name type="scientific">Azotobacter chroococcum</name>
    <dbReference type="NCBI Taxonomy" id="353"/>
    <lineage>
        <taxon>Bacteria</taxon>
        <taxon>Pseudomonadati</taxon>
        <taxon>Pseudomonadota</taxon>
        <taxon>Gammaproteobacteria</taxon>
        <taxon>Pseudomonadales</taxon>
        <taxon>Pseudomonadaceae</taxon>
        <taxon>Azotobacter</taxon>
    </lineage>
</organism>
<comment type="caution">
    <text evidence="1">The sequence shown here is derived from an EMBL/GenBank/DDBJ whole genome shotgun (WGS) entry which is preliminary data.</text>
</comment>
<name>A0AA43Z5I6_9GAMM</name>
<proteinExistence type="predicted"/>
<evidence type="ECO:0000313" key="1">
    <source>
        <dbReference type="EMBL" id="NHN76689.1"/>
    </source>
</evidence>
<sequence length="296" mass="34264">MSFEDGDMFAPFTDNVPHVPIERLRELQRRAKWLLRKRTTEQLKEARKTIEWLIEEYFYKEKEKWIYDQLERGGSVLRFLKYEDRTTAGLRELVDHSHDPDITCEFDFPSAENTSELEALENSLSDFDLDDEGFPEAQAYEYLAVLALVQIASALNVFFYDEWPPSLKEDVPIMSLMGIANDAINIMETVCSAEALQDKHQVMKRAEFLLRDNMNNVIPAEAEALARKKMSLTASKAASIRHKENREQKAAILAEWEATGSQYNSRADFARIVGELRGIKYRTLYDWIAAHEKTKP</sequence>
<dbReference type="RefSeq" id="WP_165891852.1">
    <property type="nucleotide sequence ID" value="NZ_JAAPAP010000003.1"/>
</dbReference>
<protein>
    <submittedName>
        <fullName evidence="1">Uncharacterized protein</fullName>
    </submittedName>
</protein>
<evidence type="ECO:0000313" key="2">
    <source>
        <dbReference type="Proteomes" id="UP000736384"/>
    </source>
</evidence>
<dbReference type="AlphaFoldDB" id="A0AA43Z5I6"/>